<evidence type="ECO:0000313" key="3">
    <source>
        <dbReference type="Proteomes" id="UP001597459"/>
    </source>
</evidence>
<reference evidence="3" key="1">
    <citation type="journal article" date="2019" name="Int. J. Syst. Evol. Microbiol.">
        <title>The Global Catalogue of Microorganisms (GCM) 10K type strain sequencing project: providing services to taxonomists for standard genome sequencing and annotation.</title>
        <authorList>
            <consortium name="The Broad Institute Genomics Platform"/>
            <consortium name="The Broad Institute Genome Sequencing Center for Infectious Disease"/>
            <person name="Wu L."/>
            <person name="Ma J."/>
        </authorList>
    </citation>
    <scope>NUCLEOTIDE SEQUENCE [LARGE SCALE GENOMIC DNA]</scope>
    <source>
        <strain evidence="3">KCTC 42423</strain>
    </source>
</reference>
<accession>A0ABW5NCF3</accession>
<dbReference type="RefSeq" id="WP_176029811.1">
    <property type="nucleotide sequence ID" value="NZ_JBHSJV010000001.1"/>
</dbReference>
<proteinExistence type="predicted"/>
<organism evidence="2 3">
    <name type="scientific">Aquimarina hainanensis</name>
    <dbReference type="NCBI Taxonomy" id="1578017"/>
    <lineage>
        <taxon>Bacteria</taxon>
        <taxon>Pseudomonadati</taxon>
        <taxon>Bacteroidota</taxon>
        <taxon>Flavobacteriia</taxon>
        <taxon>Flavobacteriales</taxon>
        <taxon>Flavobacteriaceae</taxon>
        <taxon>Aquimarina</taxon>
    </lineage>
</organism>
<protein>
    <submittedName>
        <fullName evidence="2">Uncharacterized protein</fullName>
    </submittedName>
</protein>
<evidence type="ECO:0000256" key="1">
    <source>
        <dbReference type="SAM" id="Phobius"/>
    </source>
</evidence>
<dbReference type="Proteomes" id="UP001597459">
    <property type="component" value="Unassembled WGS sequence"/>
</dbReference>
<evidence type="ECO:0000313" key="2">
    <source>
        <dbReference type="EMBL" id="MFD2593227.1"/>
    </source>
</evidence>
<keyword evidence="3" id="KW-1185">Reference proteome</keyword>
<feature type="transmembrane region" description="Helical" evidence="1">
    <location>
        <begin position="12"/>
        <end position="30"/>
    </location>
</feature>
<keyword evidence="1" id="KW-1133">Transmembrane helix</keyword>
<gene>
    <name evidence="2" type="ORF">ACFSTE_20475</name>
</gene>
<feature type="transmembrane region" description="Helical" evidence="1">
    <location>
        <begin position="42"/>
        <end position="60"/>
    </location>
</feature>
<name>A0ABW5NCF3_9FLAO</name>
<sequence length="65" mass="7708">MEENNQQPRKHWDLLIGFALVIFGSFRLYNRINNGGEWNFRAFFTVAVIIYGGYSIVKYFSNKKQ</sequence>
<keyword evidence="1" id="KW-0472">Membrane</keyword>
<keyword evidence="1" id="KW-0812">Transmembrane</keyword>
<dbReference type="EMBL" id="JBHULX010000039">
    <property type="protein sequence ID" value="MFD2593227.1"/>
    <property type="molecule type" value="Genomic_DNA"/>
</dbReference>
<comment type="caution">
    <text evidence="2">The sequence shown here is derived from an EMBL/GenBank/DDBJ whole genome shotgun (WGS) entry which is preliminary data.</text>
</comment>